<organism evidence="12 13">
    <name type="scientific">Gracilibacillus orientalis</name>
    <dbReference type="NCBI Taxonomy" id="334253"/>
    <lineage>
        <taxon>Bacteria</taxon>
        <taxon>Bacillati</taxon>
        <taxon>Bacillota</taxon>
        <taxon>Bacilli</taxon>
        <taxon>Bacillales</taxon>
        <taxon>Bacillaceae</taxon>
        <taxon>Gracilibacillus</taxon>
    </lineage>
</organism>
<evidence type="ECO:0000256" key="10">
    <source>
        <dbReference type="SAM" id="Phobius"/>
    </source>
</evidence>
<keyword evidence="12" id="KW-0121">Carboxypeptidase</keyword>
<feature type="active site" evidence="7">
    <location>
        <position position="118"/>
    </location>
</feature>
<evidence type="ECO:0000256" key="2">
    <source>
        <dbReference type="ARBA" id="ARBA00022729"/>
    </source>
</evidence>
<dbReference type="RefSeq" id="WP_091485081.1">
    <property type="nucleotide sequence ID" value="NZ_FOTR01000011.1"/>
</dbReference>
<evidence type="ECO:0000256" key="4">
    <source>
        <dbReference type="ARBA" id="ARBA00022960"/>
    </source>
</evidence>
<dbReference type="PANTHER" id="PTHR21581:SF33">
    <property type="entry name" value="D-ALANYL-D-ALANINE CARBOXYPEPTIDASE DACB"/>
    <property type="match status" value="1"/>
</dbReference>
<dbReference type="InterPro" id="IPR012338">
    <property type="entry name" value="Beta-lactam/transpept-like"/>
</dbReference>
<dbReference type="SUPFAM" id="SSF56601">
    <property type="entry name" value="beta-lactamase/transpeptidase-like"/>
    <property type="match status" value="1"/>
</dbReference>
<dbReference type="PRINTS" id="PR00725">
    <property type="entry name" value="DADACBPTASE1"/>
</dbReference>
<keyword evidence="10" id="KW-1133">Transmembrane helix</keyword>
<evidence type="ECO:0000256" key="1">
    <source>
        <dbReference type="ARBA" id="ARBA00007164"/>
    </source>
</evidence>
<keyword evidence="10" id="KW-0472">Membrane</keyword>
<gene>
    <name evidence="12" type="ORF">SAMN04487943_11153</name>
</gene>
<dbReference type="STRING" id="334253.SAMN04487943_11153"/>
<feature type="binding site" evidence="8">
    <location>
        <position position="227"/>
    </location>
    <ligand>
        <name>substrate</name>
    </ligand>
</feature>
<feature type="active site" description="Acyl-ester intermediate" evidence="7">
    <location>
        <position position="61"/>
    </location>
</feature>
<keyword evidence="10" id="KW-0812">Transmembrane</keyword>
<dbReference type="AlphaFoldDB" id="A0A1I4PG62"/>
<keyword evidence="12" id="KW-0645">Protease</keyword>
<dbReference type="Pfam" id="PF00768">
    <property type="entry name" value="Peptidase_S11"/>
    <property type="match status" value="1"/>
</dbReference>
<evidence type="ECO:0000256" key="9">
    <source>
        <dbReference type="RuleBase" id="RU004016"/>
    </source>
</evidence>
<evidence type="ECO:0000256" key="6">
    <source>
        <dbReference type="ARBA" id="ARBA00023316"/>
    </source>
</evidence>
<keyword evidence="2" id="KW-0732">Signal</keyword>
<dbReference type="OrthoDB" id="9791132at2"/>
<reference evidence="13" key="1">
    <citation type="submission" date="2016-10" db="EMBL/GenBank/DDBJ databases">
        <authorList>
            <person name="Varghese N."/>
            <person name="Submissions S."/>
        </authorList>
    </citation>
    <scope>NUCLEOTIDE SEQUENCE [LARGE SCALE GENOMIC DNA]</scope>
    <source>
        <strain evidence="13">CGMCC 1.4250</strain>
    </source>
</reference>
<feature type="active site" description="Acyl-ester intermediate" evidence="7">
    <location>
        <position position="64"/>
    </location>
</feature>
<evidence type="ECO:0000256" key="5">
    <source>
        <dbReference type="ARBA" id="ARBA00022984"/>
    </source>
</evidence>
<dbReference type="InterPro" id="IPR001967">
    <property type="entry name" value="Peptidase_S11_N"/>
</dbReference>
<sequence>MRRCVLFLTTLIVINTIFLSTLSAESNDLPSIESEAAIIMEAESGQILYKKNANSQMYPASLTKIITAIYAIENADLNDMVTISSNASAKNIEGTTVFLEKGEKDRLEKLIKGLLINSGNDAGVAIAEYVSGSEEQFSEDINDYLENVIGVEHTHLKNPHGLFDPEHVTTAEDLAKVTKYAMENETFAEIFGTKEMEWDGKAWDTTLITHHKLLKGEIPYENITGGKTGFVNESGYTLTTTAQNDDLSLIVITLKSNDSNGAYEDTINLLNYGFDHYKTSYIAEDTSFTIEGDNYITPKKLAYTHLLNNEIDKRVTTNGELVIANEDEEIIHSFKLTKMDSKEEKLPNGSDNENIENQDEVQLNYIALGQQLVVPTLILIVIGYFYRKVKKFFI</sequence>
<proteinExistence type="inferred from homology"/>
<feature type="domain" description="Peptidase S11 D-alanyl-D-alanine carboxypeptidase A N-terminal" evidence="11">
    <location>
        <begin position="27"/>
        <end position="255"/>
    </location>
</feature>
<dbReference type="PANTHER" id="PTHR21581">
    <property type="entry name" value="D-ALANYL-D-ALANINE CARBOXYPEPTIDASE"/>
    <property type="match status" value="1"/>
</dbReference>
<dbReference type="GO" id="GO:0009252">
    <property type="term" value="P:peptidoglycan biosynthetic process"/>
    <property type="evidence" value="ECO:0007669"/>
    <property type="project" value="UniProtKB-KW"/>
</dbReference>
<dbReference type="GO" id="GO:0006508">
    <property type="term" value="P:proteolysis"/>
    <property type="evidence" value="ECO:0007669"/>
    <property type="project" value="InterPro"/>
</dbReference>
<evidence type="ECO:0000313" key="13">
    <source>
        <dbReference type="Proteomes" id="UP000198565"/>
    </source>
</evidence>
<dbReference type="InterPro" id="IPR018044">
    <property type="entry name" value="Peptidase_S11"/>
</dbReference>
<keyword evidence="5" id="KW-0573">Peptidoglycan synthesis</keyword>
<evidence type="ECO:0000256" key="8">
    <source>
        <dbReference type="PIRSR" id="PIRSR618044-2"/>
    </source>
</evidence>
<keyword evidence="13" id="KW-1185">Reference proteome</keyword>
<evidence type="ECO:0000256" key="3">
    <source>
        <dbReference type="ARBA" id="ARBA00022801"/>
    </source>
</evidence>
<protein>
    <submittedName>
        <fullName evidence="12">D-alanyl-D-alanine carboxypeptidase</fullName>
    </submittedName>
</protein>
<dbReference type="GO" id="GO:0009002">
    <property type="term" value="F:serine-type D-Ala-D-Ala carboxypeptidase activity"/>
    <property type="evidence" value="ECO:0007669"/>
    <property type="project" value="InterPro"/>
</dbReference>
<name>A0A1I4PG62_9BACI</name>
<dbReference type="EMBL" id="FOTR01000011">
    <property type="protein sequence ID" value="SFM26698.1"/>
    <property type="molecule type" value="Genomic_DNA"/>
</dbReference>
<accession>A0A1I4PG62</accession>
<evidence type="ECO:0000256" key="7">
    <source>
        <dbReference type="PIRSR" id="PIRSR618044-1"/>
    </source>
</evidence>
<evidence type="ECO:0000313" key="12">
    <source>
        <dbReference type="EMBL" id="SFM26698.1"/>
    </source>
</evidence>
<dbReference type="Gene3D" id="3.40.710.10">
    <property type="entry name" value="DD-peptidase/beta-lactamase superfamily"/>
    <property type="match status" value="1"/>
</dbReference>
<feature type="transmembrane region" description="Helical" evidence="10">
    <location>
        <begin position="365"/>
        <end position="386"/>
    </location>
</feature>
<keyword evidence="4" id="KW-0133">Cell shape</keyword>
<keyword evidence="6" id="KW-0961">Cell wall biogenesis/degradation</keyword>
<comment type="similarity">
    <text evidence="1 9">Belongs to the peptidase S11 family.</text>
</comment>
<evidence type="ECO:0000259" key="11">
    <source>
        <dbReference type="Pfam" id="PF00768"/>
    </source>
</evidence>
<keyword evidence="3" id="KW-0378">Hydrolase</keyword>
<dbReference type="GO" id="GO:0071555">
    <property type="term" value="P:cell wall organization"/>
    <property type="evidence" value="ECO:0007669"/>
    <property type="project" value="UniProtKB-KW"/>
</dbReference>
<dbReference type="Proteomes" id="UP000198565">
    <property type="component" value="Unassembled WGS sequence"/>
</dbReference>
<dbReference type="GO" id="GO:0008360">
    <property type="term" value="P:regulation of cell shape"/>
    <property type="evidence" value="ECO:0007669"/>
    <property type="project" value="UniProtKB-KW"/>
</dbReference>